<proteinExistence type="predicted"/>
<gene>
    <name evidence="2" type="ORF">JEU22_04150</name>
</gene>
<dbReference type="AlphaFoldDB" id="A0A8I1ED67"/>
<accession>A0A8I1ED67</accession>
<dbReference type="RefSeq" id="WP_198746712.1">
    <property type="nucleotide sequence ID" value="NZ_JAEHTE010000002.1"/>
</dbReference>
<reference evidence="2" key="1">
    <citation type="submission" date="2020-12" db="EMBL/GenBank/DDBJ databases">
        <title>Enhanced detection system for hospital associated transmission using whole genome sequencing surveillance.</title>
        <authorList>
            <person name="Harrison L.H."/>
            <person name="Van Tyne D."/>
            <person name="Marsh J.W."/>
            <person name="Griffith M.P."/>
            <person name="Snyder D.J."/>
            <person name="Cooper V.S."/>
            <person name="Mustapha M."/>
        </authorList>
    </citation>
    <scope>NUCLEOTIDE SEQUENCE</scope>
    <source>
        <strain evidence="2">PSB00042</strain>
    </source>
</reference>
<dbReference type="EMBL" id="JAEHTE010000002">
    <property type="protein sequence ID" value="MBI6883098.1"/>
    <property type="molecule type" value="Genomic_DNA"/>
</dbReference>
<evidence type="ECO:0000256" key="1">
    <source>
        <dbReference type="SAM" id="Phobius"/>
    </source>
</evidence>
<evidence type="ECO:0000313" key="3">
    <source>
        <dbReference type="Proteomes" id="UP000637061"/>
    </source>
</evidence>
<feature type="transmembrane region" description="Helical" evidence="1">
    <location>
        <begin position="20"/>
        <end position="44"/>
    </location>
</feature>
<comment type="caution">
    <text evidence="2">The sequence shown here is derived from an EMBL/GenBank/DDBJ whole genome shotgun (WGS) entry which is preliminary data.</text>
</comment>
<keyword evidence="1" id="KW-0472">Membrane</keyword>
<evidence type="ECO:0000313" key="2">
    <source>
        <dbReference type="EMBL" id="MBI6883098.1"/>
    </source>
</evidence>
<keyword evidence="1" id="KW-1133">Transmembrane helix</keyword>
<keyword evidence="1" id="KW-0812">Transmembrane</keyword>
<organism evidence="2 3">
    <name type="scientific">Pseudomonas putida</name>
    <name type="common">Arthrobacter siderocapsulatus</name>
    <dbReference type="NCBI Taxonomy" id="303"/>
    <lineage>
        <taxon>Bacteria</taxon>
        <taxon>Pseudomonadati</taxon>
        <taxon>Pseudomonadota</taxon>
        <taxon>Gammaproteobacteria</taxon>
        <taxon>Pseudomonadales</taxon>
        <taxon>Pseudomonadaceae</taxon>
        <taxon>Pseudomonas</taxon>
    </lineage>
</organism>
<sequence length="50" mass="5702">MLVIDTRALIERFLEIYTAHPSAVCWTIVGLISVVAIGVIWEFCHQKETK</sequence>
<name>A0A8I1ED67_PSEPU</name>
<dbReference type="Proteomes" id="UP000637061">
    <property type="component" value="Unassembled WGS sequence"/>
</dbReference>
<protein>
    <submittedName>
        <fullName evidence="2">Uncharacterized protein</fullName>
    </submittedName>
</protein>